<dbReference type="InterPro" id="IPR036915">
    <property type="entry name" value="Cyclin-like_sf"/>
</dbReference>
<dbReference type="Proteomes" id="UP000192223">
    <property type="component" value="Unplaced"/>
</dbReference>
<organism evidence="5 6">
    <name type="scientific">Agrilus planipennis</name>
    <name type="common">Emerald ash borer</name>
    <name type="synonym">Agrilus marcopoli</name>
    <dbReference type="NCBI Taxonomy" id="224129"/>
    <lineage>
        <taxon>Eukaryota</taxon>
        <taxon>Metazoa</taxon>
        <taxon>Ecdysozoa</taxon>
        <taxon>Arthropoda</taxon>
        <taxon>Hexapoda</taxon>
        <taxon>Insecta</taxon>
        <taxon>Pterygota</taxon>
        <taxon>Neoptera</taxon>
        <taxon>Endopterygota</taxon>
        <taxon>Coleoptera</taxon>
        <taxon>Polyphaga</taxon>
        <taxon>Elateriformia</taxon>
        <taxon>Buprestoidea</taxon>
        <taxon>Buprestidae</taxon>
        <taxon>Agrilinae</taxon>
        <taxon>Agrilus</taxon>
    </lineage>
</organism>
<dbReference type="AlphaFoldDB" id="A0A1W4WJR9"/>
<feature type="region of interest" description="Disordered" evidence="3">
    <location>
        <begin position="101"/>
        <end position="213"/>
    </location>
</feature>
<accession>A0A1W4WJR9</accession>
<keyword evidence="5" id="KW-1185">Reference proteome</keyword>
<keyword evidence="1 2" id="KW-0195">Cyclin</keyword>
<evidence type="ECO:0000256" key="3">
    <source>
        <dbReference type="SAM" id="MobiDB-lite"/>
    </source>
</evidence>
<dbReference type="InterPro" id="IPR004367">
    <property type="entry name" value="Cyclin_C-dom"/>
</dbReference>
<feature type="domain" description="Cyclin-like" evidence="4">
    <location>
        <begin position="379"/>
        <end position="463"/>
    </location>
</feature>
<comment type="similarity">
    <text evidence="2">Belongs to the cyclin family.</text>
</comment>
<dbReference type="STRING" id="224129.A0A1W4WJR9"/>
<dbReference type="RefSeq" id="XP_018320358.1">
    <property type="nucleotide sequence ID" value="XM_018464856.2"/>
</dbReference>
<protein>
    <submittedName>
        <fullName evidence="6">Cyclin-A1-2-like</fullName>
    </submittedName>
</protein>
<evidence type="ECO:0000256" key="1">
    <source>
        <dbReference type="ARBA" id="ARBA00023127"/>
    </source>
</evidence>
<name>A0A1W4WJR9_AGRPL</name>
<dbReference type="Pfam" id="PF00134">
    <property type="entry name" value="Cyclin_N"/>
    <property type="match status" value="1"/>
</dbReference>
<reference evidence="6" key="1">
    <citation type="submission" date="2025-08" db="UniProtKB">
        <authorList>
            <consortium name="RefSeq"/>
        </authorList>
    </citation>
    <scope>IDENTIFICATION</scope>
    <source>
        <tissue evidence="6">Entire body</tissue>
    </source>
</reference>
<dbReference type="Gene3D" id="1.10.472.10">
    <property type="entry name" value="Cyclin-like"/>
    <property type="match status" value="2"/>
</dbReference>
<feature type="compositionally biased region" description="Polar residues" evidence="3">
    <location>
        <begin position="129"/>
        <end position="143"/>
    </location>
</feature>
<dbReference type="PANTHER" id="PTHR10177">
    <property type="entry name" value="CYCLINS"/>
    <property type="match status" value="1"/>
</dbReference>
<dbReference type="KEGG" id="apln:108733614"/>
<evidence type="ECO:0000256" key="2">
    <source>
        <dbReference type="RuleBase" id="RU000383"/>
    </source>
</evidence>
<dbReference type="Pfam" id="PF02984">
    <property type="entry name" value="Cyclin_C"/>
    <property type="match status" value="1"/>
</dbReference>
<dbReference type="SMART" id="SM00385">
    <property type="entry name" value="CYCLIN"/>
    <property type="match status" value="2"/>
</dbReference>
<dbReference type="GO" id="GO:0016538">
    <property type="term" value="F:cyclin-dependent protein serine/threonine kinase regulator activity"/>
    <property type="evidence" value="ECO:0007669"/>
    <property type="project" value="InterPro"/>
</dbReference>
<dbReference type="GO" id="GO:0051301">
    <property type="term" value="P:cell division"/>
    <property type="evidence" value="ECO:0007669"/>
    <property type="project" value="UniProtKB-KW"/>
</dbReference>
<dbReference type="InterPro" id="IPR039361">
    <property type="entry name" value="Cyclin"/>
</dbReference>
<evidence type="ECO:0000313" key="6">
    <source>
        <dbReference type="RefSeq" id="XP_018320358.1"/>
    </source>
</evidence>
<feature type="compositionally biased region" description="Polar residues" evidence="3">
    <location>
        <begin position="151"/>
        <end position="160"/>
    </location>
</feature>
<feature type="domain" description="Cyclin-like" evidence="4">
    <location>
        <begin position="476"/>
        <end position="563"/>
    </location>
</feature>
<evidence type="ECO:0000313" key="5">
    <source>
        <dbReference type="Proteomes" id="UP000192223"/>
    </source>
</evidence>
<proteinExistence type="inferred from homology"/>
<dbReference type="SUPFAM" id="SSF47954">
    <property type="entry name" value="Cyclin-like"/>
    <property type="match status" value="2"/>
</dbReference>
<evidence type="ECO:0000259" key="4">
    <source>
        <dbReference type="SMART" id="SM00385"/>
    </source>
</evidence>
<feature type="compositionally biased region" description="Basic and acidic residues" evidence="3">
    <location>
        <begin position="161"/>
        <end position="173"/>
    </location>
</feature>
<sequence length="602" mass="70011">MSEKVVVYRENQHNYYHYYEIVNAKDPPKSLHPRTALTDYKNRNIVSLHSLTTGKKAQIQYHRKTQEIRKRLDYQDDDKENIITTDFECIKKSEECNEYGQSGKHYYPQNDNKNGKVSMKPAQTEKPRSSNANLKNEIRINSNNEKKPVQNKPQIRTSNEQYKRQPQKEDVPKSVRVPRPPISAPVTKKIESIPRLSNARGGPTKPQYLSVPPNTAPVKPILKYVNAREDIRISSEKKISFKDASNKEANDLPKDQEQDEETNRVTRIYKVDMRRVTVRRNINDDDADHNDELWTKPDNADVTWIEDESEKLKFLNKRKFTESFQSSYDGYAIDKLFYPYIEDVVTYLRRLEYKYVLRNSLFGNRPENGSPQTRMLAINVMLRLTDLKRISLGTFLKSVILFDNILHMKLIAPNKQLLVGLVCLWLSTKNECGIIRKASEIAHLISDRYTVKEILEMEMAILTYFKGDFNFPDPTDFIAYIIYKWLGFESTVFNHIVNYILICFCMHSGFSTVSPSHQAAAVVHLASQFFTKNHDIKPWSVLSGSACYYSEIEIKNVQVVMHKQVIKFTTSNSQFYPYTMYSTADKLKLSSILAKKIEKRSN</sequence>
<dbReference type="GeneID" id="108733614"/>
<dbReference type="OrthoDB" id="5590282at2759"/>
<gene>
    <name evidence="6" type="primary">LOC108733614</name>
</gene>
<dbReference type="InParanoid" id="A0A1W4WJR9"/>
<dbReference type="GO" id="GO:0044772">
    <property type="term" value="P:mitotic cell cycle phase transition"/>
    <property type="evidence" value="ECO:0007669"/>
    <property type="project" value="InterPro"/>
</dbReference>
<dbReference type="InterPro" id="IPR006671">
    <property type="entry name" value="Cyclin_N"/>
</dbReference>
<dbReference type="InterPro" id="IPR013763">
    <property type="entry name" value="Cyclin-like_dom"/>
</dbReference>